<reference evidence="2" key="1">
    <citation type="journal article" date="2021" name="Nat. Commun.">
        <title>Genetic determinants of endophytism in the Arabidopsis root mycobiome.</title>
        <authorList>
            <person name="Mesny F."/>
            <person name="Miyauchi S."/>
            <person name="Thiergart T."/>
            <person name="Pickel B."/>
            <person name="Atanasova L."/>
            <person name="Karlsson M."/>
            <person name="Huettel B."/>
            <person name="Barry K.W."/>
            <person name="Haridas S."/>
            <person name="Chen C."/>
            <person name="Bauer D."/>
            <person name="Andreopoulos W."/>
            <person name="Pangilinan J."/>
            <person name="LaButti K."/>
            <person name="Riley R."/>
            <person name="Lipzen A."/>
            <person name="Clum A."/>
            <person name="Drula E."/>
            <person name="Henrissat B."/>
            <person name="Kohler A."/>
            <person name="Grigoriev I.V."/>
            <person name="Martin F.M."/>
            <person name="Hacquard S."/>
        </authorList>
    </citation>
    <scope>NUCLEOTIDE SEQUENCE</scope>
    <source>
        <strain evidence="2">MPI-CAGE-AT-0016</strain>
    </source>
</reference>
<dbReference type="SUPFAM" id="SSF89895">
    <property type="entry name" value="FYSH domain"/>
    <property type="match status" value="1"/>
</dbReference>
<proteinExistence type="predicted"/>
<evidence type="ECO:0000259" key="1">
    <source>
        <dbReference type="Pfam" id="PF01172"/>
    </source>
</evidence>
<dbReference type="Pfam" id="PF01172">
    <property type="entry name" value="SBDS_N"/>
    <property type="match status" value="1"/>
</dbReference>
<dbReference type="Gene3D" id="3.30.1250.10">
    <property type="entry name" value="Ribosome maturation protein SBDS, N-terminal domain"/>
    <property type="match status" value="1"/>
</dbReference>
<organism evidence="2 3">
    <name type="scientific">Plectosphaerella cucumerina</name>
    <dbReference type="NCBI Taxonomy" id="40658"/>
    <lineage>
        <taxon>Eukaryota</taxon>
        <taxon>Fungi</taxon>
        <taxon>Dikarya</taxon>
        <taxon>Ascomycota</taxon>
        <taxon>Pezizomycotina</taxon>
        <taxon>Sordariomycetes</taxon>
        <taxon>Hypocreomycetidae</taxon>
        <taxon>Glomerellales</taxon>
        <taxon>Plectosphaerellaceae</taxon>
        <taxon>Plectosphaerella</taxon>
    </lineage>
</organism>
<evidence type="ECO:0000313" key="3">
    <source>
        <dbReference type="Proteomes" id="UP000813385"/>
    </source>
</evidence>
<dbReference type="OrthoDB" id="2567806at2759"/>
<evidence type="ECO:0000313" key="2">
    <source>
        <dbReference type="EMBL" id="KAH7358759.1"/>
    </source>
</evidence>
<protein>
    <submittedName>
        <fullName evidence="2">Ribosome maturation protein</fullName>
    </submittedName>
</protein>
<comment type="caution">
    <text evidence="2">The sequence shown here is derived from an EMBL/GenBank/DDBJ whole genome shotgun (WGS) entry which is preliminary data.</text>
</comment>
<keyword evidence="3" id="KW-1185">Reference proteome</keyword>
<gene>
    <name evidence="2" type="ORF">B0T11DRAFT_258580</name>
</gene>
<dbReference type="EMBL" id="JAGPXD010000004">
    <property type="protein sequence ID" value="KAH7358759.1"/>
    <property type="molecule type" value="Genomic_DNA"/>
</dbReference>
<feature type="domain" description="Ribosome maturation protein SDO1/SBDS N-terminal" evidence="1">
    <location>
        <begin position="9"/>
        <end position="98"/>
    </location>
</feature>
<dbReference type="PANTHER" id="PTHR10927">
    <property type="entry name" value="RIBOSOME MATURATION PROTEIN SBDS"/>
    <property type="match status" value="1"/>
</dbReference>
<dbReference type="InterPro" id="IPR019783">
    <property type="entry name" value="SDO1/SBDS_N"/>
</dbReference>
<sequence length="113" mass="12502">MTRGEGLTHKVAYKAASNTFLVFVDDPEDYKKWQSDKSVPLSHFVSTFKIFYTHGQGVQGTYDGASKATLANEFDTENEDEVIKIILEKGELQSHEMPAKFGTKNASNGPLGN</sequence>
<dbReference type="PANTHER" id="PTHR10927:SF2">
    <property type="entry name" value="RESTRICTION OF TELOMERE CAPPING PROTEIN 3"/>
    <property type="match status" value="1"/>
</dbReference>
<dbReference type="AlphaFoldDB" id="A0A8K0X1K4"/>
<accession>A0A8K0X1K4</accession>
<dbReference type="InterPro" id="IPR036786">
    <property type="entry name" value="Ribosome_mat_SBDS_N_sf"/>
</dbReference>
<dbReference type="InterPro" id="IPR039100">
    <property type="entry name" value="Sdo1/SBDS-like"/>
</dbReference>
<dbReference type="Proteomes" id="UP000813385">
    <property type="component" value="Unassembled WGS sequence"/>
</dbReference>
<name>A0A8K0X1K4_9PEZI</name>